<sequence length="67" mass="7476">MLNTAVTAGEVVGSVLNRNGRRELADHDDTLSVAQPILWICSEETSNVGIAGWRRWVSLNRTKIRNQ</sequence>
<proteinExistence type="predicted"/>
<dbReference type="AlphaFoldDB" id="A0A2T3XJY5"/>
<reference evidence="1 2" key="1">
    <citation type="submission" date="2018-03" db="EMBL/GenBank/DDBJ databases">
        <title>Whole genome analyses suggest that Burkholderia sensu lato contains two further novel genera in the rhizoxinica-symbiotica group Mycetohabitans gen. nov., and Trinickia gen. nov.: implications for the evolution of diazotrophy and nodulation in the Burkholderiaceae.</title>
        <authorList>
            <person name="Estrada De Los Santos P."/>
            <person name="Palmer M."/>
            <person name="Chavez-Ramirez B."/>
            <person name="Steenkamp E.T."/>
            <person name="Hirsch A.M."/>
            <person name="Manyaka P."/>
            <person name="Maluk M."/>
            <person name="Lafos M."/>
            <person name="Crook M."/>
            <person name="Gross E."/>
            <person name="Simon M.F."/>
            <person name="Bueno Dos Reis Junior F."/>
            <person name="Poole P.S."/>
            <person name="Venter S.N."/>
            <person name="James E.K."/>
        </authorList>
    </citation>
    <scope>NUCLEOTIDE SEQUENCE [LARGE SCALE GENOMIC DNA]</scope>
    <source>
        <strain evidence="1 2">JPY-366</strain>
    </source>
</reference>
<organism evidence="1 2">
    <name type="scientific">Trinickia symbiotica</name>
    <dbReference type="NCBI Taxonomy" id="863227"/>
    <lineage>
        <taxon>Bacteria</taxon>
        <taxon>Pseudomonadati</taxon>
        <taxon>Pseudomonadota</taxon>
        <taxon>Betaproteobacteria</taxon>
        <taxon>Burkholderiales</taxon>
        <taxon>Burkholderiaceae</taxon>
        <taxon>Trinickia</taxon>
    </lineage>
</organism>
<dbReference type="Proteomes" id="UP000240638">
    <property type="component" value="Unassembled WGS sequence"/>
</dbReference>
<name>A0A2T3XJY5_9BURK</name>
<accession>A0A2T3XJY5</accession>
<comment type="caution">
    <text evidence="1">The sequence shown here is derived from an EMBL/GenBank/DDBJ whole genome shotgun (WGS) entry which is preliminary data.</text>
</comment>
<evidence type="ECO:0000313" key="1">
    <source>
        <dbReference type="EMBL" id="PTB16848.1"/>
    </source>
</evidence>
<evidence type="ECO:0000313" key="2">
    <source>
        <dbReference type="Proteomes" id="UP000240638"/>
    </source>
</evidence>
<dbReference type="EMBL" id="PYUC01000028">
    <property type="protein sequence ID" value="PTB16848.1"/>
    <property type="molecule type" value="Genomic_DNA"/>
</dbReference>
<gene>
    <name evidence="1" type="ORF">C9I57_31260</name>
</gene>
<protein>
    <submittedName>
        <fullName evidence="1">Uncharacterized protein</fullName>
    </submittedName>
</protein>